<organism evidence="1 2">
    <name type="scientific">Tachysurus vachellii</name>
    <name type="common">Darkbarbel catfish</name>
    <name type="synonym">Pelteobagrus vachellii</name>
    <dbReference type="NCBI Taxonomy" id="175792"/>
    <lineage>
        <taxon>Eukaryota</taxon>
        <taxon>Metazoa</taxon>
        <taxon>Chordata</taxon>
        <taxon>Craniata</taxon>
        <taxon>Vertebrata</taxon>
        <taxon>Euteleostomi</taxon>
        <taxon>Actinopterygii</taxon>
        <taxon>Neopterygii</taxon>
        <taxon>Teleostei</taxon>
        <taxon>Ostariophysi</taxon>
        <taxon>Siluriformes</taxon>
        <taxon>Bagridae</taxon>
        <taxon>Tachysurus</taxon>
    </lineage>
</organism>
<dbReference type="EMBL" id="JAVHJS010000019">
    <property type="protein sequence ID" value="KAK2827254.1"/>
    <property type="molecule type" value="Genomic_DNA"/>
</dbReference>
<sequence length="80" mass="8654">MKAESRKAACGTFPEIHVLPLGQESVAYPVSTSFKPLWECEPRAMAQLGPLGVLSRLCTSPQIHHVTPEPAVLEPLYALG</sequence>
<comment type="caution">
    <text evidence="1">The sequence shown here is derived from an EMBL/GenBank/DDBJ whole genome shotgun (WGS) entry which is preliminary data.</text>
</comment>
<dbReference type="Proteomes" id="UP001187315">
    <property type="component" value="Unassembled WGS sequence"/>
</dbReference>
<evidence type="ECO:0000313" key="1">
    <source>
        <dbReference type="EMBL" id="KAK2827254.1"/>
    </source>
</evidence>
<evidence type="ECO:0000313" key="2">
    <source>
        <dbReference type="Proteomes" id="UP001187315"/>
    </source>
</evidence>
<protein>
    <submittedName>
        <fullName evidence="1">Uncharacterized protein</fullName>
    </submittedName>
</protein>
<accession>A0AA88LZG8</accession>
<dbReference type="AlphaFoldDB" id="A0AA88LZG8"/>
<gene>
    <name evidence="1" type="ORF">Q7C36_018180</name>
</gene>
<keyword evidence="2" id="KW-1185">Reference proteome</keyword>
<proteinExistence type="predicted"/>
<reference evidence="1" key="1">
    <citation type="submission" date="2023-08" db="EMBL/GenBank/DDBJ databases">
        <title>Pelteobagrus vachellii genome.</title>
        <authorList>
            <person name="Liu H."/>
        </authorList>
    </citation>
    <scope>NUCLEOTIDE SEQUENCE</scope>
    <source>
        <strain evidence="1">PRFRI_2022a</strain>
        <tissue evidence="1">Muscle</tissue>
    </source>
</reference>
<name>A0AA88LZG8_TACVA</name>